<gene>
    <name evidence="2" type="ORF">DCF25_18840</name>
</gene>
<dbReference type="PRINTS" id="PR00111">
    <property type="entry name" value="ABHYDROLASE"/>
</dbReference>
<accession>A0A2W4TXX7</accession>
<sequence length="327" mass="35245">MLQGALLSHSQGTFTGANQTKLFYQSWYPATTSNALERTASAQDAATFQPMLKTSQAEPFPGKSSVKGVLAIVHGLGEHSGRYCSVVRAAVGAGYAVFGFDNQGHGKSEGQRGHIRSWQDYRDNVQAFLQLVRTQEPAAPLFLMGHSLGGLIVLDYVLRSAQTARFEALQVKGIVISAPPMKPVGGTAHSARAILAKLLSGLLPRFTLKMCLDAGGLSRDRTVEAQAQQDPLVHSYVTLRWGAETISTIAWVKKHISQLGLPILLTHGGADPLIDPAGSAALFEEIAAPEKTLHIYPGSYHEPHNDLDVDVVTADIVTWLEQTLEES</sequence>
<feature type="domain" description="Serine aminopeptidase S33" evidence="1">
    <location>
        <begin position="65"/>
        <end position="308"/>
    </location>
</feature>
<dbReference type="SUPFAM" id="SSF53474">
    <property type="entry name" value="alpha/beta-Hydrolases"/>
    <property type="match status" value="1"/>
</dbReference>
<evidence type="ECO:0000313" key="2">
    <source>
        <dbReference type="EMBL" id="PZO11737.1"/>
    </source>
</evidence>
<proteinExistence type="predicted"/>
<dbReference type="InterPro" id="IPR000073">
    <property type="entry name" value="AB_hydrolase_1"/>
</dbReference>
<organism evidence="2 3">
    <name type="scientific">Leptolyngbya foveolarum</name>
    <dbReference type="NCBI Taxonomy" id="47253"/>
    <lineage>
        <taxon>Bacteria</taxon>
        <taxon>Bacillati</taxon>
        <taxon>Cyanobacteriota</taxon>
        <taxon>Cyanophyceae</taxon>
        <taxon>Leptolyngbyales</taxon>
        <taxon>Leptolyngbyaceae</taxon>
        <taxon>Leptolyngbya group</taxon>
        <taxon>Leptolyngbya</taxon>
    </lineage>
</organism>
<dbReference type="Gene3D" id="3.40.50.1820">
    <property type="entry name" value="alpha/beta hydrolase"/>
    <property type="match status" value="1"/>
</dbReference>
<protein>
    <submittedName>
        <fullName evidence="2">Alpha/beta hydrolase</fullName>
    </submittedName>
</protein>
<reference evidence="3" key="1">
    <citation type="submission" date="2018-04" db="EMBL/GenBank/DDBJ databases">
        <authorList>
            <person name="Cornet L."/>
        </authorList>
    </citation>
    <scope>NUCLEOTIDE SEQUENCE [LARGE SCALE GENOMIC DNA]</scope>
</reference>
<dbReference type="InterPro" id="IPR022742">
    <property type="entry name" value="Hydrolase_4"/>
</dbReference>
<dbReference type="InterPro" id="IPR051044">
    <property type="entry name" value="MAG_DAG_Lipase"/>
</dbReference>
<dbReference type="GO" id="GO:0016787">
    <property type="term" value="F:hydrolase activity"/>
    <property type="evidence" value="ECO:0007669"/>
    <property type="project" value="UniProtKB-KW"/>
</dbReference>
<name>A0A2W4TXX7_9CYAN</name>
<reference evidence="2 3" key="2">
    <citation type="submission" date="2018-06" db="EMBL/GenBank/DDBJ databases">
        <title>Metagenomic assembly of (sub)arctic Cyanobacteria and their associated microbiome from non-axenic cultures.</title>
        <authorList>
            <person name="Baurain D."/>
        </authorList>
    </citation>
    <scope>NUCLEOTIDE SEQUENCE [LARGE SCALE GENOMIC DNA]</scope>
    <source>
        <strain evidence="2">ULC129bin1</strain>
    </source>
</reference>
<dbReference type="Proteomes" id="UP000249354">
    <property type="component" value="Unassembled WGS sequence"/>
</dbReference>
<keyword evidence="2" id="KW-0378">Hydrolase</keyword>
<dbReference type="PANTHER" id="PTHR11614">
    <property type="entry name" value="PHOSPHOLIPASE-RELATED"/>
    <property type="match status" value="1"/>
</dbReference>
<dbReference type="InterPro" id="IPR029058">
    <property type="entry name" value="AB_hydrolase_fold"/>
</dbReference>
<dbReference type="AlphaFoldDB" id="A0A2W4TXX7"/>
<evidence type="ECO:0000313" key="3">
    <source>
        <dbReference type="Proteomes" id="UP000249354"/>
    </source>
</evidence>
<evidence type="ECO:0000259" key="1">
    <source>
        <dbReference type="Pfam" id="PF12146"/>
    </source>
</evidence>
<comment type="caution">
    <text evidence="2">The sequence shown here is derived from an EMBL/GenBank/DDBJ whole genome shotgun (WGS) entry which is preliminary data.</text>
</comment>
<dbReference type="Pfam" id="PF12146">
    <property type="entry name" value="Hydrolase_4"/>
    <property type="match status" value="1"/>
</dbReference>
<dbReference type="EMBL" id="QBMC01000172">
    <property type="protein sequence ID" value="PZO11737.1"/>
    <property type="molecule type" value="Genomic_DNA"/>
</dbReference>